<dbReference type="InterPro" id="IPR005821">
    <property type="entry name" value="Ion_trans_dom"/>
</dbReference>
<protein>
    <recommendedName>
        <fullName evidence="14">BTB domain-containing protein</fullName>
    </recommendedName>
</protein>
<dbReference type="InterPro" id="IPR028325">
    <property type="entry name" value="VG_K_chnl"/>
</dbReference>
<evidence type="ECO:0000256" key="1">
    <source>
        <dbReference type="ARBA" id="ARBA00004141"/>
    </source>
</evidence>
<keyword evidence="3" id="KW-0633">Potassium transport</keyword>
<dbReference type="InterPro" id="IPR003971">
    <property type="entry name" value="K_chnl_volt-dep_Kv5/Kv9"/>
</dbReference>
<dbReference type="InterPro" id="IPR027359">
    <property type="entry name" value="Volt_channel_dom_sf"/>
</dbReference>
<feature type="compositionally biased region" description="Polar residues" evidence="12">
    <location>
        <begin position="538"/>
        <end position="553"/>
    </location>
</feature>
<keyword evidence="6" id="KW-0851">Voltage-gated channel</keyword>
<dbReference type="InterPro" id="IPR003131">
    <property type="entry name" value="T1-type_BTB"/>
</dbReference>
<reference evidence="15 16" key="1">
    <citation type="submission" date="2024-08" db="EMBL/GenBank/DDBJ databases">
        <authorList>
            <person name="Cucini C."/>
            <person name="Frati F."/>
        </authorList>
    </citation>
    <scope>NUCLEOTIDE SEQUENCE [LARGE SCALE GENOMIC DNA]</scope>
</reference>
<feature type="compositionally biased region" description="Basic and acidic residues" evidence="12">
    <location>
        <begin position="527"/>
        <end position="537"/>
    </location>
</feature>
<feature type="transmembrane region" description="Helical" evidence="13">
    <location>
        <begin position="485"/>
        <end position="509"/>
    </location>
</feature>
<dbReference type="Gene3D" id="3.30.710.10">
    <property type="entry name" value="Potassium Channel Kv1.1, Chain A"/>
    <property type="match status" value="1"/>
</dbReference>
<feature type="transmembrane region" description="Helical" evidence="13">
    <location>
        <begin position="359"/>
        <end position="380"/>
    </location>
</feature>
<dbReference type="Gene3D" id="1.20.120.350">
    <property type="entry name" value="Voltage-gated potassium channels. Chain C"/>
    <property type="match status" value="1"/>
</dbReference>
<name>A0ABP1RFK1_9HEXA</name>
<evidence type="ECO:0000259" key="14">
    <source>
        <dbReference type="SMART" id="SM00225"/>
    </source>
</evidence>
<dbReference type="Proteomes" id="UP001642540">
    <property type="component" value="Unassembled WGS sequence"/>
</dbReference>
<keyword evidence="8 13" id="KW-1133">Transmembrane helix</keyword>
<dbReference type="Pfam" id="PF00520">
    <property type="entry name" value="Ion_trans"/>
    <property type="match status" value="1"/>
</dbReference>
<dbReference type="SUPFAM" id="SSF81324">
    <property type="entry name" value="Voltage-gated potassium channels"/>
    <property type="match status" value="1"/>
</dbReference>
<dbReference type="Gene3D" id="1.10.287.70">
    <property type="match status" value="1"/>
</dbReference>
<dbReference type="SMART" id="SM00225">
    <property type="entry name" value="BTB"/>
    <property type="match status" value="1"/>
</dbReference>
<evidence type="ECO:0000256" key="5">
    <source>
        <dbReference type="ARBA" id="ARBA00022826"/>
    </source>
</evidence>
<dbReference type="PRINTS" id="PR01491">
    <property type="entry name" value="KVCHANNEL"/>
</dbReference>
<dbReference type="PANTHER" id="PTHR11537">
    <property type="entry name" value="VOLTAGE-GATED POTASSIUM CHANNEL"/>
    <property type="match status" value="1"/>
</dbReference>
<feature type="transmembrane region" description="Helical" evidence="13">
    <location>
        <begin position="259"/>
        <end position="277"/>
    </location>
</feature>
<feature type="compositionally biased region" description="Low complexity" evidence="12">
    <location>
        <begin position="58"/>
        <end position="67"/>
    </location>
</feature>
<evidence type="ECO:0000256" key="2">
    <source>
        <dbReference type="ARBA" id="ARBA00022448"/>
    </source>
</evidence>
<evidence type="ECO:0000256" key="10">
    <source>
        <dbReference type="ARBA" id="ARBA00023136"/>
    </source>
</evidence>
<evidence type="ECO:0000256" key="9">
    <source>
        <dbReference type="ARBA" id="ARBA00023065"/>
    </source>
</evidence>
<feature type="region of interest" description="Disordered" evidence="12">
    <location>
        <begin position="57"/>
        <end position="91"/>
    </location>
</feature>
<feature type="transmembrane region" description="Helical" evidence="13">
    <location>
        <begin position="422"/>
        <end position="442"/>
    </location>
</feature>
<evidence type="ECO:0000256" key="8">
    <source>
        <dbReference type="ARBA" id="ARBA00022989"/>
    </source>
</evidence>
<feature type="region of interest" description="Disordered" evidence="12">
    <location>
        <begin position="1"/>
        <end position="30"/>
    </location>
</feature>
<organism evidence="15 16">
    <name type="scientific">Orchesella dallaii</name>
    <dbReference type="NCBI Taxonomy" id="48710"/>
    <lineage>
        <taxon>Eukaryota</taxon>
        <taxon>Metazoa</taxon>
        <taxon>Ecdysozoa</taxon>
        <taxon>Arthropoda</taxon>
        <taxon>Hexapoda</taxon>
        <taxon>Collembola</taxon>
        <taxon>Entomobryomorpha</taxon>
        <taxon>Entomobryoidea</taxon>
        <taxon>Orchesellidae</taxon>
        <taxon>Orchesellinae</taxon>
        <taxon>Orchesella</taxon>
    </lineage>
</organism>
<evidence type="ECO:0000256" key="13">
    <source>
        <dbReference type="SAM" id="Phobius"/>
    </source>
</evidence>
<dbReference type="Pfam" id="PF02214">
    <property type="entry name" value="BTB_2"/>
    <property type="match status" value="1"/>
</dbReference>
<keyword evidence="7" id="KW-0630">Potassium</keyword>
<evidence type="ECO:0000313" key="16">
    <source>
        <dbReference type="Proteomes" id="UP001642540"/>
    </source>
</evidence>
<comment type="subcellular location">
    <subcellularLocation>
        <location evidence="1">Membrane</location>
        <topology evidence="1">Multi-pass membrane protein</topology>
    </subcellularLocation>
</comment>
<feature type="compositionally biased region" description="Basic and acidic residues" evidence="12">
    <location>
        <begin position="1"/>
        <end position="12"/>
    </location>
</feature>
<keyword evidence="11" id="KW-0407">Ion channel</keyword>
<gene>
    <name evidence="15" type="ORF">ODALV1_LOCUS21345</name>
</gene>
<keyword evidence="2" id="KW-0813">Transport</keyword>
<evidence type="ECO:0000313" key="15">
    <source>
        <dbReference type="EMBL" id="CAL8126320.1"/>
    </source>
</evidence>
<accession>A0ABP1RFK1</accession>
<feature type="compositionally biased region" description="Pro residues" evidence="12">
    <location>
        <begin position="68"/>
        <end position="80"/>
    </location>
</feature>
<evidence type="ECO:0000256" key="7">
    <source>
        <dbReference type="ARBA" id="ARBA00022958"/>
    </source>
</evidence>
<keyword evidence="9" id="KW-0406">Ion transport</keyword>
<feature type="domain" description="BTB" evidence="14">
    <location>
        <begin position="101"/>
        <end position="210"/>
    </location>
</feature>
<feature type="compositionally biased region" description="Basic and acidic residues" evidence="12">
    <location>
        <begin position="19"/>
        <end position="30"/>
    </location>
</feature>
<evidence type="ECO:0000256" key="4">
    <source>
        <dbReference type="ARBA" id="ARBA00022692"/>
    </source>
</evidence>
<feature type="transmembrane region" description="Helical" evidence="13">
    <location>
        <begin position="454"/>
        <end position="473"/>
    </location>
</feature>
<sequence>MDKLGKFRQKQESEDEPTEEKGPELRKEKARSVLASVLSSGAKVAPLKSDPLAITVYVPSSPRSTTPKPLPSPRSSPVPPKTFESRSPTPQAILDSKSRQKRVKINVGGEIHEILWESLGKHPDTRLGQLKTARSHEEILNLCEDYSLETNEYFFDRQPKAFAVILNLYRTSKLHLAEEICIVEFLDELEYWGVDEHQLDHCCQLKLQQRRDQINEDVKKDSEVLFLVGEDEFGDSCLDKIKRNIWDLFEKSLTLPQRITGFLSLFFILLSVLTLSLSTVPELQELHCKSSNETVCVYVKADTQNMTMQDAVDKYPEELETKEHAILDELEIVCIVWFTLEYLLRLIASPNKWKFFRGWLNTIDLIAILPFYVSLFLVHLDTAGRVLQVLRVIRILRIFKLARHSTGLQSLGFTLRHSYQNLGVLLLFIAIGVIIFSALAFFAEREHKENRENFESIPHCFYWALITMTTVGYGDIVPKTIIGKIISMIAGVCGLVVIALPVGIISNNFQLFYEEQKRKEKAMKRRKEMEKFKDKSQGKSSYLQVSLGDNLNPTGGDDPKSGSTTSQL</sequence>
<keyword evidence="4 13" id="KW-0812">Transmembrane</keyword>
<comment type="caution">
    <text evidence="15">The sequence shown here is derived from an EMBL/GenBank/DDBJ whole genome shotgun (WGS) entry which is preliminary data.</text>
</comment>
<keyword evidence="5" id="KW-0631">Potassium channel</keyword>
<proteinExistence type="predicted"/>
<dbReference type="InterPro" id="IPR011333">
    <property type="entry name" value="SKP1/BTB/POZ_sf"/>
</dbReference>
<keyword evidence="10 13" id="KW-0472">Membrane</keyword>
<dbReference type="PRINTS" id="PR00169">
    <property type="entry name" value="KCHANNEL"/>
</dbReference>
<evidence type="ECO:0000256" key="6">
    <source>
        <dbReference type="ARBA" id="ARBA00022882"/>
    </source>
</evidence>
<dbReference type="InterPro" id="IPR003968">
    <property type="entry name" value="K_chnl_volt-dep_Kv"/>
</dbReference>
<keyword evidence="16" id="KW-1185">Reference proteome</keyword>
<dbReference type="SUPFAM" id="SSF54695">
    <property type="entry name" value="POZ domain"/>
    <property type="match status" value="1"/>
</dbReference>
<feature type="region of interest" description="Disordered" evidence="12">
    <location>
        <begin position="523"/>
        <end position="568"/>
    </location>
</feature>
<dbReference type="InterPro" id="IPR000210">
    <property type="entry name" value="BTB/POZ_dom"/>
</dbReference>
<evidence type="ECO:0000256" key="3">
    <source>
        <dbReference type="ARBA" id="ARBA00022538"/>
    </source>
</evidence>
<dbReference type="PANTHER" id="PTHR11537:SF254">
    <property type="entry name" value="POTASSIUM VOLTAGE-GATED CHANNEL PROTEIN SHAB"/>
    <property type="match status" value="1"/>
</dbReference>
<evidence type="ECO:0000256" key="12">
    <source>
        <dbReference type="SAM" id="MobiDB-lite"/>
    </source>
</evidence>
<dbReference type="PRINTS" id="PR01494">
    <property type="entry name" value="KV9CHANNEL"/>
</dbReference>
<evidence type="ECO:0000256" key="11">
    <source>
        <dbReference type="ARBA" id="ARBA00023303"/>
    </source>
</evidence>
<dbReference type="EMBL" id="CAXLJM020000072">
    <property type="protein sequence ID" value="CAL8126320.1"/>
    <property type="molecule type" value="Genomic_DNA"/>
</dbReference>